<dbReference type="AlphaFoldDB" id="A0A2T1BZN0"/>
<keyword evidence="3" id="KW-0998">Cell outer membrane</keyword>
<dbReference type="EMBL" id="PVWJ01000112">
    <property type="protein sequence ID" value="PSB01368.1"/>
    <property type="molecule type" value="Genomic_DNA"/>
</dbReference>
<keyword evidence="2" id="KW-0812">Transmembrane</keyword>
<dbReference type="GO" id="GO:0046819">
    <property type="term" value="P:protein secretion by the type V secretion system"/>
    <property type="evidence" value="ECO:0007669"/>
    <property type="project" value="TreeGrafter"/>
</dbReference>
<keyword evidence="1" id="KW-0472">Membrane</keyword>
<dbReference type="Pfam" id="PF08479">
    <property type="entry name" value="POTRA_2"/>
    <property type="match status" value="1"/>
</dbReference>
<dbReference type="GO" id="GO:0098046">
    <property type="term" value="C:type V protein secretion system complex"/>
    <property type="evidence" value="ECO:0007669"/>
    <property type="project" value="TreeGrafter"/>
</dbReference>
<dbReference type="OrthoDB" id="596066at2"/>
<evidence type="ECO:0000256" key="3">
    <source>
        <dbReference type="ARBA" id="ARBA00023237"/>
    </source>
</evidence>
<dbReference type="RefSeq" id="WP_106290194.1">
    <property type="nucleotide sequence ID" value="NZ_CAWNTC010000144.1"/>
</dbReference>
<dbReference type="PANTHER" id="PTHR34597">
    <property type="entry name" value="SLR1661 PROTEIN"/>
    <property type="match status" value="1"/>
</dbReference>
<protein>
    <recommendedName>
        <fullName evidence="8">ShlB/FhaC/HecB family hemolysin secretion/activation protein</fullName>
    </recommendedName>
</protein>
<evidence type="ECO:0000259" key="4">
    <source>
        <dbReference type="Pfam" id="PF03865"/>
    </source>
</evidence>
<accession>A0A2T1BZN0</accession>
<evidence type="ECO:0008006" key="8">
    <source>
        <dbReference type="Google" id="ProtNLM"/>
    </source>
</evidence>
<reference evidence="6 7" key="1">
    <citation type="submission" date="2018-02" db="EMBL/GenBank/DDBJ databases">
        <authorList>
            <person name="Cohen D.B."/>
            <person name="Kent A.D."/>
        </authorList>
    </citation>
    <scope>NUCLEOTIDE SEQUENCE [LARGE SCALE GENOMIC DNA]</scope>
    <source>
        <strain evidence="6 7">CCAP 1448/3</strain>
    </source>
</reference>
<keyword evidence="7" id="KW-1185">Reference proteome</keyword>
<reference evidence="6 7" key="2">
    <citation type="submission" date="2018-03" db="EMBL/GenBank/DDBJ databases">
        <title>The ancient ancestry and fast evolution of plastids.</title>
        <authorList>
            <person name="Moore K.R."/>
            <person name="Magnabosco C."/>
            <person name="Momper L."/>
            <person name="Gold D.A."/>
            <person name="Bosak T."/>
            <person name="Fournier G.P."/>
        </authorList>
    </citation>
    <scope>NUCLEOTIDE SEQUENCE [LARGE SCALE GENOMIC DNA]</scope>
    <source>
        <strain evidence="6 7">CCAP 1448/3</strain>
    </source>
</reference>
<gene>
    <name evidence="6" type="ORF">C7B64_18705</name>
</gene>
<dbReference type="InterPro" id="IPR013686">
    <property type="entry name" value="Polypept-transport_assoc_ShlB"/>
</dbReference>
<evidence type="ECO:0000256" key="2">
    <source>
        <dbReference type="ARBA" id="ARBA00022692"/>
    </source>
</evidence>
<name>A0A2T1BZN0_9CYAN</name>
<dbReference type="Proteomes" id="UP000238762">
    <property type="component" value="Unassembled WGS sequence"/>
</dbReference>
<dbReference type="PANTHER" id="PTHR34597:SF3">
    <property type="entry name" value="OUTER MEMBRANE TRANSPORTER CDIB"/>
    <property type="match status" value="1"/>
</dbReference>
<sequence>MKQKRIIELLILGSINLLTALNLPAVLAQDTSDKIIKFTIRGNNSISDPELQKVLAPYLNLDLSWDNVLVAKNALTQYYQKLGYPSALALIPEQDLSGNIIIDLNEGKLASIEIEGNRLLSTQWIESQIDRNRAVNISELDRELRLIRKNSNLIEDLKAQLIPGSQLGTSQLFVQITERKPQYWSYELNNYATPVSGRWENSATYLNPSLTRKSDLLGLRVGITQGGTTINGLYDWAVNSQGTRAQISFGRLKRQVTEDPISILDLQSSATSISVGLRSPLVREPERDLAVNVGVDWQKNQTRLDGELFPFDNTSDNGKTEIWAVRLGLQANFQSLNSATIASSQLSLGVGNGEKTFMVWNNSLDYYRKFGKITAIAKVSAQIADSNLFAEEQFTLGGKERGRGYRLNEFSGDNGVFGALEVQVPLSPQISVSPFFETGRVWGQGYGTTVISTGVSANWQINRNLSLRGDVAFPLNSPDNSENFLFSIQYQP</sequence>
<organism evidence="6 7">
    <name type="scientific">Merismopedia glauca CCAP 1448/3</name>
    <dbReference type="NCBI Taxonomy" id="1296344"/>
    <lineage>
        <taxon>Bacteria</taxon>
        <taxon>Bacillati</taxon>
        <taxon>Cyanobacteriota</taxon>
        <taxon>Cyanophyceae</taxon>
        <taxon>Synechococcales</taxon>
        <taxon>Merismopediaceae</taxon>
        <taxon>Merismopedia</taxon>
    </lineage>
</organism>
<feature type="domain" description="Polypeptide-transport-associated ShlB-type" evidence="5">
    <location>
        <begin position="37"/>
        <end position="107"/>
    </location>
</feature>
<dbReference type="SUPFAM" id="SSF56935">
    <property type="entry name" value="Porins"/>
    <property type="match status" value="1"/>
</dbReference>
<dbReference type="Gene3D" id="2.40.160.50">
    <property type="entry name" value="membrane protein fhac: a member of the omp85/tpsb transporter family"/>
    <property type="match status" value="1"/>
</dbReference>
<evidence type="ECO:0000259" key="5">
    <source>
        <dbReference type="Pfam" id="PF08479"/>
    </source>
</evidence>
<dbReference type="GO" id="GO:0008320">
    <property type="term" value="F:protein transmembrane transporter activity"/>
    <property type="evidence" value="ECO:0007669"/>
    <property type="project" value="TreeGrafter"/>
</dbReference>
<dbReference type="Pfam" id="PF03865">
    <property type="entry name" value="ShlB"/>
    <property type="match status" value="1"/>
</dbReference>
<comment type="caution">
    <text evidence="6">The sequence shown here is derived from an EMBL/GenBank/DDBJ whole genome shotgun (WGS) entry which is preliminary data.</text>
</comment>
<dbReference type="Gene3D" id="3.10.20.310">
    <property type="entry name" value="membrane protein fhac"/>
    <property type="match status" value="1"/>
</dbReference>
<dbReference type="InterPro" id="IPR005565">
    <property type="entry name" value="Hemolysn_activator_HlyB_C"/>
</dbReference>
<keyword evidence="1" id="KW-1134">Transmembrane beta strand</keyword>
<dbReference type="InterPro" id="IPR051544">
    <property type="entry name" value="TPS_OM_transporter"/>
</dbReference>
<evidence type="ECO:0000313" key="6">
    <source>
        <dbReference type="EMBL" id="PSB01368.1"/>
    </source>
</evidence>
<feature type="domain" description="Haemolysin activator HlyB C-terminal" evidence="4">
    <location>
        <begin position="168"/>
        <end position="457"/>
    </location>
</feature>
<evidence type="ECO:0000256" key="1">
    <source>
        <dbReference type="ARBA" id="ARBA00022452"/>
    </source>
</evidence>
<proteinExistence type="predicted"/>
<evidence type="ECO:0000313" key="7">
    <source>
        <dbReference type="Proteomes" id="UP000238762"/>
    </source>
</evidence>